<organism evidence="1 2">
    <name type="scientific">Panagrolaimus sp. PS1159</name>
    <dbReference type="NCBI Taxonomy" id="55785"/>
    <lineage>
        <taxon>Eukaryota</taxon>
        <taxon>Metazoa</taxon>
        <taxon>Ecdysozoa</taxon>
        <taxon>Nematoda</taxon>
        <taxon>Chromadorea</taxon>
        <taxon>Rhabditida</taxon>
        <taxon>Tylenchina</taxon>
        <taxon>Panagrolaimomorpha</taxon>
        <taxon>Panagrolaimoidea</taxon>
        <taxon>Panagrolaimidae</taxon>
        <taxon>Panagrolaimus</taxon>
    </lineage>
</organism>
<protein>
    <submittedName>
        <fullName evidence="2">SCP domain-containing protein</fullName>
    </submittedName>
</protein>
<dbReference type="WBParaSite" id="PS1159_v2.g791.t1">
    <property type="protein sequence ID" value="PS1159_v2.g791.t1"/>
    <property type="gene ID" value="PS1159_v2.g791"/>
</dbReference>
<sequence length="380" mass="43032">MIQFFIFAFLFTLTLSQTTTTSSGPECFNSSLLMTPILRKQVLDYVNDVRNTLKNGQLLLQNGEYALLPQSMPELDWSCDFEEEMYEYGNEFCNTQMLPSQNWTWLSWGTYSLSLADVVFYGTHYANINGYTANYLSQHTIYTGFAPNNQISVLHDKAEYIGCAIYDCNTGGTPSPTSNIFFCRVFPDVNFGEKVYEVSSNANAHFPSQDVICGDGHGADIPMRQMILEKINAVRQQIQQGTYILENGDHALQAINMPTLIWDCNEEVTLMDTMVPCLANNDPETIFQTTIPYTWQNWNENSLNNAIAEYLDQLYTQNPNLNFFSHSTTYSTQYPAALALSDQATTLSCSAGLCYDTEWNYNVLCLAKPSTQINDKLYQV</sequence>
<dbReference type="Proteomes" id="UP000887580">
    <property type="component" value="Unplaced"/>
</dbReference>
<name>A0AC35GR27_9BILA</name>
<accession>A0AC35GR27</accession>
<proteinExistence type="predicted"/>
<evidence type="ECO:0000313" key="2">
    <source>
        <dbReference type="WBParaSite" id="PS1159_v2.g791.t1"/>
    </source>
</evidence>
<reference evidence="2" key="1">
    <citation type="submission" date="2022-11" db="UniProtKB">
        <authorList>
            <consortium name="WormBaseParasite"/>
        </authorList>
    </citation>
    <scope>IDENTIFICATION</scope>
</reference>
<evidence type="ECO:0000313" key="1">
    <source>
        <dbReference type="Proteomes" id="UP000887580"/>
    </source>
</evidence>